<dbReference type="HOGENOM" id="CLU_3049901_0_0_1"/>
<keyword evidence="2" id="KW-1185">Reference proteome</keyword>
<dbReference type="EMBL" id="DS027052">
    <property type="protein sequence ID" value="EAW11458.1"/>
    <property type="molecule type" value="Genomic_DNA"/>
</dbReference>
<dbReference type="AlphaFoldDB" id="A1CF09"/>
<gene>
    <name evidence="1" type="ORF">ACLA_091560</name>
</gene>
<dbReference type="RefSeq" id="XP_001272884.1">
    <property type="nucleotide sequence ID" value="XM_001272883.1"/>
</dbReference>
<organism evidence="1 2">
    <name type="scientific">Aspergillus clavatus (strain ATCC 1007 / CBS 513.65 / DSM 816 / NCTC 3887 / NRRL 1 / QM 1276 / 107)</name>
    <dbReference type="NCBI Taxonomy" id="344612"/>
    <lineage>
        <taxon>Eukaryota</taxon>
        <taxon>Fungi</taxon>
        <taxon>Dikarya</taxon>
        <taxon>Ascomycota</taxon>
        <taxon>Pezizomycotina</taxon>
        <taxon>Eurotiomycetes</taxon>
        <taxon>Eurotiomycetidae</taxon>
        <taxon>Eurotiales</taxon>
        <taxon>Aspergillaceae</taxon>
        <taxon>Aspergillus</taxon>
        <taxon>Aspergillus subgen. Fumigati</taxon>
    </lineage>
</organism>
<dbReference type="KEGG" id="act:ACLA_091560"/>
<protein>
    <submittedName>
        <fullName evidence="1">Uncharacterized protein</fullName>
    </submittedName>
</protein>
<proteinExistence type="predicted"/>
<reference evidence="1 2" key="1">
    <citation type="journal article" date="2008" name="PLoS Genet.">
        <title>Genomic islands in the pathogenic filamentous fungus Aspergillus fumigatus.</title>
        <authorList>
            <person name="Fedorova N.D."/>
            <person name="Khaldi N."/>
            <person name="Joardar V.S."/>
            <person name="Maiti R."/>
            <person name="Amedeo P."/>
            <person name="Anderson M.J."/>
            <person name="Crabtree J."/>
            <person name="Silva J.C."/>
            <person name="Badger J.H."/>
            <person name="Albarraq A."/>
            <person name="Angiuoli S."/>
            <person name="Bussey H."/>
            <person name="Bowyer P."/>
            <person name="Cotty P.J."/>
            <person name="Dyer P.S."/>
            <person name="Egan A."/>
            <person name="Galens K."/>
            <person name="Fraser-Liggett C.M."/>
            <person name="Haas B.J."/>
            <person name="Inman J.M."/>
            <person name="Kent R."/>
            <person name="Lemieux S."/>
            <person name="Malavazi I."/>
            <person name="Orvis J."/>
            <person name="Roemer T."/>
            <person name="Ronning C.M."/>
            <person name="Sundaram J.P."/>
            <person name="Sutton G."/>
            <person name="Turner G."/>
            <person name="Venter J.C."/>
            <person name="White O.R."/>
            <person name="Whitty B.R."/>
            <person name="Youngman P."/>
            <person name="Wolfe K.H."/>
            <person name="Goldman G.H."/>
            <person name="Wortman J.R."/>
            <person name="Jiang B."/>
            <person name="Denning D.W."/>
            <person name="Nierman W.C."/>
        </authorList>
    </citation>
    <scope>NUCLEOTIDE SEQUENCE [LARGE SCALE GENOMIC DNA]</scope>
    <source>
        <strain evidence="2">ATCC 1007 / CBS 513.65 / DSM 816 / NCTC 3887 / NRRL 1</strain>
    </source>
</reference>
<evidence type="ECO:0000313" key="2">
    <source>
        <dbReference type="Proteomes" id="UP000006701"/>
    </source>
</evidence>
<dbReference type="GeneID" id="4705125"/>
<dbReference type="VEuPathDB" id="FungiDB:ACLA_091560"/>
<evidence type="ECO:0000313" key="1">
    <source>
        <dbReference type="EMBL" id="EAW11458.1"/>
    </source>
</evidence>
<dbReference type="Proteomes" id="UP000006701">
    <property type="component" value="Unassembled WGS sequence"/>
</dbReference>
<sequence>MNCNSLKNQRLQHTKGKFKPSLGCVCSLDEALETHEAWEIKKREKDEKSKAVEA</sequence>
<accession>A1CF09</accession>
<name>A1CF09_ASPCL</name>